<dbReference type="EMBL" id="CP092471">
    <property type="protein sequence ID" value="UVI38958.1"/>
    <property type="molecule type" value="Genomic_DNA"/>
</dbReference>
<dbReference type="Proteomes" id="UP001065265">
    <property type="component" value="Chromosome"/>
</dbReference>
<keyword evidence="1" id="KW-0472">Membrane</keyword>
<evidence type="ECO:0000313" key="2">
    <source>
        <dbReference type="EMBL" id="UVI38958.1"/>
    </source>
</evidence>
<organism evidence="2 3">
    <name type="scientific">Qipengyuania spongiae</name>
    <dbReference type="NCBI Taxonomy" id="2909673"/>
    <lineage>
        <taxon>Bacteria</taxon>
        <taxon>Pseudomonadati</taxon>
        <taxon>Pseudomonadota</taxon>
        <taxon>Alphaproteobacteria</taxon>
        <taxon>Sphingomonadales</taxon>
        <taxon>Erythrobacteraceae</taxon>
        <taxon>Qipengyuania</taxon>
    </lineage>
</organism>
<proteinExistence type="predicted"/>
<feature type="transmembrane region" description="Helical" evidence="1">
    <location>
        <begin position="36"/>
        <end position="57"/>
    </location>
</feature>
<evidence type="ECO:0000313" key="3">
    <source>
        <dbReference type="Proteomes" id="UP001065265"/>
    </source>
</evidence>
<keyword evidence="1" id="KW-0812">Transmembrane</keyword>
<dbReference type="RefSeq" id="WP_265558140.1">
    <property type="nucleotide sequence ID" value="NZ_CP092471.1"/>
</dbReference>
<protein>
    <submittedName>
        <fullName evidence="2">Uncharacterized protein</fullName>
    </submittedName>
</protein>
<name>A0ABY5T0U1_9SPHN</name>
<accession>A0ABY5T0U1</accession>
<sequence length="69" mass="7506">MRAIKVLIALPVILLMVGFAKMAQYTAVEAFGDRLGFDVASLTGLIPILILYFWVAAKLPRSFGGQKHG</sequence>
<gene>
    <name evidence="2" type="ORF">L1F33_12045</name>
</gene>
<reference evidence="2" key="1">
    <citation type="submission" date="2022-02" db="EMBL/GenBank/DDBJ databases">
        <title>Qipengyuania spongiae sp. nov., isolated from marine sponge.</title>
        <authorList>
            <person name="Li Z."/>
            <person name="Zhang M."/>
        </authorList>
    </citation>
    <scope>NUCLEOTIDE SEQUENCE</scope>
    <source>
        <strain evidence="2">PHS-Z21</strain>
    </source>
</reference>
<keyword evidence="1" id="KW-1133">Transmembrane helix</keyword>
<keyword evidence="3" id="KW-1185">Reference proteome</keyword>
<evidence type="ECO:0000256" key="1">
    <source>
        <dbReference type="SAM" id="Phobius"/>
    </source>
</evidence>